<dbReference type="Pfam" id="PF00067">
    <property type="entry name" value="p450"/>
    <property type="match status" value="1"/>
</dbReference>
<protein>
    <submittedName>
        <fullName evidence="8">Cytochrome P450-dependent monooxygenase</fullName>
    </submittedName>
</protein>
<dbReference type="InterPro" id="IPR036396">
    <property type="entry name" value="Cyt_P450_sf"/>
</dbReference>
<dbReference type="InterPro" id="IPR017972">
    <property type="entry name" value="Cyt_P450_CS"/>
</dbReference>
<keyword evidence="3 6" id="KW-0479">Metal-binding</keyword>
<comment type="similarity">
    <text evidence="1 7">Belongs to the cytochrome P450 family.</text>
</comment>
<sequence>MVMEQVCTKPQLPPQLPPSPTGLPFIGHLHLLGKLPHQSLLKLAQQYGDVMFLKLGKVNTLVVSSSDSAKEVLNTQDHIFGSRPKTTFSETIGYGGAGLAFANGENWKSTRKVCMYEVLTTKRVESFHPIRKFEVSLFMNELLKASREGSAVDLSSKLSDLTFNVISTMVLGKSYSASALSEAEKKETMFFKETLDEAAIMAGFHAGDYLPIPDWMDTQVNKIKQLQRDLDQFIQKEVESHRQRRDPGQAPRDFVDVLLSNSHISDTSIKALIVVSDMVGGGTESSAVSVVWALAELIKNPRLMERAQRELKEVVGEDRSLEESDIPNLPFLQAIVKETMRLHPPGPLLIPHESTEECEIGGYTVPARTRTVVNIYAIARDEDNWEDPLNFDPDRFMGSNIDLKGRHFEYLPFGSGRRICPGLMLAMATVQFILGSVLHGFNWRLPSGQTIDDLDMSESFGLTVPKAVPLKLVPSPRLEPQIYVKSLSS</sequence>
<feature type="binding site" description="axial binding residue" evidence="6">
    <location>
        <position position="420"/>
    </location>
    <ligand>
        <name>heme</name>
        <dbReference type="ChEBI" id="CHEBI:30413"/>
    </ligand>
    <ligandPart>
        <name>Fe</name>
        <dbReference type="ChEBI" id="CHEBI:18248"/>
    </ligandPart>
</feature>
<evidence type="ECO:0000256" key="4">
    <source>
        <dbReference type="ARBA" id="ARBA00023002"/>
    </source>
</evidence>
<dbReference type="SUPFAM" id="SSF48264">
    <property type="entry name" value="Cytochrome P450"/>
    <property type="match status" value="1"/>
</dbReference>
<dbReference type="PRINTS" id="PR00385">
    <property type="entry name" value="P450"/>
</dbReference>
<evidence type="ECO:0000256" key="5">
    <source>
        <dbReference type="ARBA" id="ARBA00023004"/>
    </source>
</evidence>
<dbReference type="GO" id="GO:0020037">
    <property type="term" value="F:heme binding"/>
    <property type="evidence" value="ECO:0007669"/>
    <property type="project" value="InterPro"/>
</dbReference>
<organism evidence="8">
    <name type="scientific">Selaginella moellendorffii</name>
    <name type="common">Spikemoss</name>
    <dbReference type="NCBI Taxonomy" id="88036"/>
    <lineage>
        <taxon>Eukaryota</taxon>
        <taxon>Viridiplantae</taxon>
        <taxon>Streptophyta</taxon>
        <taxon>Embryophyta</taxon>
        <taxon>Tracheophyta</taxon>
        <taxon>Lycopodiopsida</taxon>
        <taxon>Selaginellales</taxon>
        <taxon>Selaginellaceae</taxon>
        <taxon>Selaginella</taxon>
    </lineage>
</organism>
<reference evidence="8" key="1">
    <citation type="journal article" date="2008" name="Proc. Natl. Acad. Sci. U.S.A.">
        <title>Independent origins of syringyl lignin in vascular plants.</title>
        <authorList>
            <person name="Weng J.K."/>
            <person name="Li X."/>
            <person name="Stout J."/>
            <person name="Chapple C."/>
        </authorList>
    </citation>
    <scope>NUCLEOTIDE SEQUENCE</scope>
    <source>
        <strain evidence="8">Smo179.4</strain>
    </source>
</reference>
<keyword evidence="7 8" id="KW-0503">Monooxygenase</keyword>
<evidence type="ECO:0000313" key="8">
    <source>
        <dbReference type="EMBL" id="ABV80349.1"/>
    </source>
</evidence>
<dbReference type="AlphaFoldDB" id="B2XCJ0"/>
<accession>B2XCJ0</accession>
<dbReference type="GO" id="GO:0005506">
    <property type="term" value="F:iron ion binding"/>
    <property type="evidence" value="ECO:0007669"/>
    <property type="project" value="InterPro"/>
</dbReference>
<dbReference type="EMBL" id="EU032595">
    <property type="protein sequence ID" value="ABV80349.1"/>
    <property type="molecule type" value="mRNA"/>
</dbReference>
<dbReference type="PROSITE" id="PS00086">
    <property type="entry name" value="CYTOCHROME_P450"/>
    <property type="match status" value="1"/>
</dbReference>
<dbReference type="GO" id="GO:0016705">
    <property type="term" value="F:oxidoreductase activity, acting on paired donors, with incorporation or reduction of molecular oxygen"/>
    <property type="evidence" value="ECO:0007669"/>
    <property type="project" value="InterPro"/>
</dbReference>
<evidence type="ECO:0000256" key="1">
    <source>
        <dbReference type="ARBA" id="ARBA00010617"/>
    </source>
</evidence>
<keyword evidence="5 6" id="KW-0408">Iron</keyword>
<dbReference type="CDD" id="cd20618">
    <property type="entry name" value="CYP71_clan"/>
    <property type="match status" value="1"/>
</dbReference>
<dbReference type="Gene3D" id="1.10.630.10">
    <property type="entry name" value="Cytochrome P450"/>
    <property type="match status" value="1"/>
</dbReference>
<comment type="cofactor">
    <cofactor evidence="6">
        <name>heme</name>
        <dbReference type="ChEBI" id="CHEBI:30413"/>
    </cofactor>
</comment>
<evidence type="ECO:0000256" key="3">
    <source>
        <dbReference type="ARBA" id="ARBA00022723"/>
    </source>
</evidence>
<evidence type="ECO:0000256" key="7">
    <source>
        <dbReference type="RuleBase" id="RU000461"/>
    </source>
</evidence>
<dbReference type="InterPro" id="IPR002401">
    <property type="entry name" value="Cyt_P450_E_grp-I"/>
</dbReference>
<keyword evidence="4 7" id="KW-0560">Oxidoreductase</keyword>
<dbReference type="PRINTS" id="PR00463">
    <property type="entry name" value="EP450I"/>
</dbReference>
<keyword evidence="2 6" id="KW-0349">Heme</keyword>
<evidence type="ECO:0000256" key="2">
    <source>
        <dbReference type="ARBA" id="ARBA00022617"/>
    </source>
</evidence>
<dbReference type="InterPro" id="IPR001128">
    <property type="entry name" value="Cyt_P450"/>
</dbReference>
<dbReference type="PANTHER" id="PTHR47944">
    <property type="entry name" value="CYTOCHROME P450 98A9"/>
    <property type="match status" value="1"/>
</dbReference>
<proteinExistence type="evidence at transcript level"/>
<dbReference type="FunFam" id="1.10.630.10:FF:000026">
    <property type="entry name" value="Cytochrome P450 82C4"/>
    <property type="match status" value="1"/>
</dbReference>
<name>B2XCJ0_SELML</name>
<evidence type="ECO:0000256" key="6">
    <source>
        <dbReference type="PIRSR" id="PIRSR602401-1"/>
    </source>
</evidence>
<dbReference type="PANTHER" id="PTHR47944:SF16">
    <property type="entry name" value="CYTOCHROME P450 FAMILY 1 SUBFAMILY A POLYPEPTIDE 1"/>
    <property type="match status" value="1"/>
</dbReference>
<dbReference type="GO" id="GO:0004497">
    <property type="term" value="F:monooxygenase activity"/>
    <property type="evidence" value="ECO:0007669"/>
    <property type="project" value="UniProtKB-KW"/>
</dbReference>